<accession>X6NGI0</accession>
<evidence type="ECO:0000313" key="3">
    <source>
        <dbReference type="Proteomes" id="UP000023152"/>
    </source>
</evidence>
<sequence length="319" mass="37339">MDGDGHNEVLFDKFLEALVKNWTPELVYQKESAVKDHLYLPDRMFFENFAKNFEAGAQQRESVQALVEIKSYEKRQKADDNKTRVKKKKKKKKRQGKERELTELHDVIKKIKDKYPHAPLFERAIDREVSNLDQLNIKSMSISIASGSNAIVDVDGKERENGNDDQNIEKRSAHPTVVLNNSQLPSKLQTVSIQRVTQICEPVIDYVVSRMLLRILSSTRNKDLVDDDDNERKEYEQDQTSLYLFHIDGATTQWLIDVIKINFDKAIQRKHETPVFQTYFVSKFFFFFFFYVITNETACLHFFLSSPFWQNLRGSLNNI</sequence>
<dbReference type="Proteomes" id="UP000023152">
    <property type="component" value="Unassembled WGS sequence"/>
</dbReference>
<feature type="region of interest" description="Disordered" evidence="1">
    <location>
        <begin position="78"/>
        <end position="99"/>
    </location>
</feature>
<dbReference type="EMBL" id="ASPP01009215">
    <property type="protein sequence ID" value="ETO24452.1"/>
    <property type="molecule type" value="Genomic_DNA"/>
</dbReference>
<comment type="caution">
    <text evidence="2">The sequence shown here is derived from an EMBL/GenBank/DDBJ whole genome shotgun (WGS) entry which is preliminary data.</text>
</comment>
<protein>
    <submittedName>
        <fullName evidence="2">Uncharacterized protein</fullName>
    </submittedName>
</protein>
<organism evidence="2 3">
    <name type="scientific">Reticulomyxa filosa</name>
    <dbReference type="NCBI Taxonomy" id="46433"/>
    <lineage>
        <taxon>Eukaryota</taxon>
        <taxon>Sar</taxon>
        <taxon>Rhizaria</taxon>
        <taxon>Retaria</taxon>
        <taxon>Foraminifera</taxon>
        <taxon>Monothalamids</taxon>
        <taxon>Reticulomyxidae</taxon>
        <taxon>Reticulomyxa</taxon>
    </lineage>
</organism>
<keyword evidence="3" id="KW-1185">Reference proteome</keyword>
<evidence type="ECO:0000256" key="1">
    <source>
        <dbReference type="SAM" id="MobiDB-lite"/>
    </source>
</evidence>
<feature type="compositionally biased region" description="Basic residues" evidence="1">
    <location>
        <begin position="84"/>
        <end position="96"/>
    </location>
</feature>
<gene>
    <name evidence="2" type="ORF">RFI_12705</name>
</gene>
<proteinExistence type="predicted"/>
<dbReference type="AlphaFoldDB" id="X6NGI0"/>
<reference evidence="2 3" key="1">
    <citation type="journal article" date="2013" name="Curr. Biol.">
        <title>The Genome of the Foraminiferan Reticulomyxa filosa.</title>
        <authorList>
            <person name="Glockner G."/>
            <person name="Hulsmann N."/>
            <person name="Schleicher M."/>
            <person name="Noegel A.A."/>
            <person name="Eichinger L."/>
            <person name="Gallinger C."/>
            <person name="Pawlowski J."/>
            <person name="Sierra R."/>
            <person name="Euteneuer U."/>
            <person name="Pillet L."/>
            <person name="Moustafa A."/>
            <person name="Platzer M."/>
            <person name="Groth M."/>
            <person name="Szafranski K."/>
            <person name="Schliwa M."/>
        </authorList>
    </citation>
    <scope>NUCLEOTIDE SEQUENCE [LARGE SCALE GENOMIC DNA]</scope>
</reference>
<evidence type="ECO:0000313" key="2">
    <source>
        <dbReference type="EMBL" id="ETO24452.1"/>
    </source>
</evidence>
<name>X6NGI0_RETFI</name>